<organism evidence="7 8">
    <name type="scientific">Massilia eburnea</name>
    <dbReference type="NCBI Taxonomy" id="1776165"/>
    <lineage>
        <taxon>Bacteria</taxon>
        <taxon>Pseudomonadati</taxon>
        <taxon>Pseudomonadota</taxon>
        <taxon>Betaproteobacteria</taxon>
        <taxon>Burkholderiales</taxon>
        <taxon>Oxalobacteraceae</taxon>
        <taxon>Telluria group</taxon>
        <taxon>Massilia</taxon>
    </lineage>
</organism>
<dbReference type="Proteomes" id="UP000472320">
    <property type="component" value="Unassembled WGS sequence"/>
</dbReference>
<evidence type="ECO:0000313" key="8">
    <source>
        <dbReference type="Proteomes" id="UP000472320"/>
    </source>
</evidence>
<comment type="caution">
    <text evidence="7">The sequence shown here is derived from an EMBL/GenBank/DDBJ whole genome shotgun (WGS) entry which is preliminary data.</text>
</comment>
<accession>A0A6L6QMU7</accession>
<dbReference type="Pfam" id="PF17200">
    <property type="entry name" value="sCache_2"/>
    <property type="match status" value="1"/>
</dbReference>
<dbReference type="Gene3D" id="3.30.450.20">
    <property type="entry name" value="PAS domain"/>
    <property type="match status" value="1"/>
</dbReference>
<keyword evidence="2" id="KW-1003">Cell membrane</keyword>
<sequence length="142" mass="15527">MGFSLLSMPAWAADKGSADEAVAMVKKAAAMIKAEGKEKAFAAFADAGNKDFHDRDLYVFVYDLNGVNLAHGNNPKMVGKNLLELKDQEGKPLIRQMVDVAKTKGKGWVDYKWPNPVTKAIEAKSSYVEKVDDMLVGSGIYK</sequence>
<protein>
    <submittedName>
        <fullName evidence="7">Histidine kinase</fullName>
    </submittedName>
</protein>
<dbReference type="SMART" id="SM01049">
    <property type="entry name" value="Cache_2"/>
    <property type="match status" value="1"/>
</dbReference>
<keyword evidence="4" id="KW-1133">Transmembrane helix</keyword>
<keyword evidence="5" id="KW-0472">Membrane</keyword>
<evidence type="ECO:0000256" key="2">
    <source>
        <dbReference type="ARBA" id="ARBA00022475"/>
    </source>
</evidence>
<evidence type="ECO:0000259" key="6">
    <source>
        <dbReference type="SMART" id="SM01049"/>
    </source>
</evidence>
<dbReference type="GO" id="GO:0016301">
    <property type="term" value="F:kinase activity"/>
    <property type="evidence" value="ECO:0007669"/>
    <property type="project" value="UniProtKB-KW"/>
</dbReference>
<feature type="domain" description="Single Cache" evidence="6">
    <location>
        <begin position="20"/>
        <end position="95"/>
    </location>
</feature>
<keyword evidence="7" id="KW-0808">Transferase</keyword>
<proteinExistence type="predicted"/>
<keyword evidence="7" id="KW-0418">Kinase</keyword>
<reference evidence="7 8" key="1">
    <citation type="submission" date="2019-11" db="EMBL/GenBank/DDBJ databases">
        <title>Type strains purchased from KCTC, JCM and DSMZ.</title>
        <authorList>
            <person name="Lu H."/>
        </authorList>
    </citation>
    <scope>NUCLEOTIDE SEQUENCE [LARGE SCALE GENOMIC DNA]</scope>
    <source>
        <strain evidence="7 8">JCM 31587</strain>
    </source>
</reference>
<dbReference type="EMBL" id="WNKX01000023">
    <property type="protein sequence ID" value="MTW13495.1"/>
    <property type="molecule type" value="Genomic_DNA"/>
</dbReference>
<evidence type="ECO:0000313" key="7">
    <source>
        <dbReference type="EMBL" id="MTW13495.1"/>
    </source>
</evidence>
<gene>
    <name evidence="7" type="ORF">GM658_23065</name>
</gene>
<comment type="subcellular location">
    <subcellularLocation>
        <location evidence="1">Cell membrane</location>
        <topology evidence="1">Multi-pass membrane protein</topology>
    </subcellularLocation>
</comment>
<dbReference type="OrthoDB" id="9178561at2"/>
<dbReference type="AlphaFoldDB" id="A0A6L6QMU7"/>
<evidence type="ECO:0000256" key="5">
    <source>
        <dbReference type="ARBA" id="ARBA00023136"/>
    </source>
</evidence>
<keyword evidence="8" id="KW-1185">Reference proteome</keyword>
<evidence type="ECO:0000256" key="4">
    <source>
        <dbReference type="ARBA" id="ARBA00022989"/>
    </source>
</evidence>
<evidence type="ECO:0000256" key="1">
    <source>
        <dbReference type="ARBA" id="ARBA00004651"/>
    </source>
</evidence>
<keyword evidence="3" id="KW-0812">Transmembrane</keyword>
<dbReference type="GO" id="GO:0005886">
    <property type="term" value="C:plasma membrane"/>
    <property type="evidence" value="ECO:0007669"/>
    <property type="project" value="UniProtKB-SubCell"/>
</dbReference>
<evidence type="ECO:0000256" key="3">
    <source>
        <dbReference type="ARBA" id="ARBA00022692"/>
    </source>
</evidence>
<name>A0A6L6QMU7_9BURK</name>
<dbReference type="InterPro" id="IPR033480">
    <property type="entry name" value="sCache_2"/>
</dbReference>